<sequence length="205" mass="22056">MLWRTQIFSSELKNKDMAGPVADGGNGETDREEARTCLESYCLSPSTLAVRGGALGEEEGSWHVPTHQRCLASSTAPESLWASQIVPACADNERQRPTGESRSSCAGGSTCEKFVKGDERKGEEGEAGGHEHLARQPRQLPPRYGILSSGHPIRTISHSILSAPSWALHSGAWQGRKEVGGGGWVAAGFSESSLCRKRRWSLASL</sequence>
<name>L9KZ52_TUPCH</name>
<protein>
    <submittedName>
        <fullName evidence="2">Uncharacterized protein</fullName>
    </submittedName>
</protein>
<evidence type="ECO:0000256" key="1">
    <source>
        <dbReference type="SAM" id="MobiDB-lite"/>
    </source>
</evidence>
<dbReference type="InParanoid" id="L9KZ52"/>
<gene>
    <name evidence="2" type="ORF">TREES_T100002866</name>
</gene>
<dbReference type="Proteomes" id="UP000011518">
    <property type="component" value="Unassembled WGS sequence"/>
</dbReference>
<reference evidence="3" key="1">
    <citation type="submission" date="2012-07" db="EMBL/GenBank/DDBJ databases">
        <title>Genome of the Chinese tree shrew, a rising model animal genetically related to primates.</title>
        <authorList>
            <person name="Zhang G."/>
            <person name="Fan Y."/>
            <person name="Yao Y."/>
            <person name="Huang Z."/>
        </authorList>
    </citation>
    <scope>NUCLEOTIDE SEQUENCE [LARGE SCALE GENOMIC DNA]</scope>
</reference>
<feature type="compositionally biased region" description="Basic and acidic residues" evidence="1">
    <location>
        <begin position="119"/>
        <end position="134"/>
    </location>
</feature>
<proteinExistence type="predicted"/>
<accession>L9KZ52</accession>
<evidence type="ECO:0000313" key="3">
    <source>
        <dbReference type="Proteomes" id="UP000011518"/>
    </source>
</evidence>
<feature type="region of interest" description="Disordered" evidence="1">
    <location>
        <begin position="119"/>
        <end position="147"/>
    </location>
</feature>
<evidence type="ECO:0000313" key="2">
    <source>
        <dbReference type="EMBL" id="ELW66437.1"/>
    </source>
</evidence>
<organism evidence="2 3">
    <name type="scientific">Tupaia chinensis</name>
    <name type="common">Chinese tree shrew</name>
    <name type="synonym">Tupaia belangeri chinensis</name>
    <dbReference type="NCBI Taxonomy" id="246437"/>
    <lineage>
        <taxon>Eukaryota</taxon>
        <taxon>Metazoa</taxon>
        <taxon>Chordata</taxon>
        <taxon>Craniata</taxon>
        <taxon>Vertebrata</taxon>
        <taxon>Euteleostomi</taxon>
        <taxon>Mammalia</taxon>
        <taxon>Eutheria</taxon>
        <taxon>Euarchontoglires</taxon>
        <taxon>Scandentia</taxon>
        <taxon>Tupaiidae</taxon>
        <taxon>Tupaia</taxon>
    </lineage>
</organism>
<dbReference type="EMBL" id="KB320650">
    <property type="protein sequence ID" value="ELW66437.1"/>
    <property type="molecule type" value="Genomic_DNA"/>
</dbReference>
<keyword evidence="3" id="KW-1185">Reference proteome</keyword>
<reference evidence="3" key="2">
    <citation type="journal article" date="2013" name="Nat. Commun.">
        <title>Genome of the Chinese tree shrew.</title>
        <authorList>
            <person name="Fan Y."/>
            <person name="Huang Z.Y."/>
            <person name="Cao C.C."/>
            <person name="Chen C.S."/>
            <person name="Chen Y.X."/>
            <person name="Fan D.D."/>
            <person name="He J."/>
            <person name="Hou H.L."/>
            <person name="Hu L."/>
            <person name="Hu X.T."/>
            <person name="Jiang X.T."/>
            <person name="Lai R."/>
            <person name="Lang Y.S."/>
            <person name="Liang B."/>
            <person name="Liao S.G."/>
            <person name="Mu D."/>
            <person name="Ma Y.Y."/>
            <person name="Niu Y.Y."/>
            <person name="Sun X.Q."/>
            <person name="Xia J.Q."/>
            <person name="Xiao J."/>
            <person name="Xiong Z.Q."/>
            <person name="Xu L."/>
            <person name="Yang L."/>
            <person name="Zhang Y."/>
            <person name="Zhao W."/>
            <person name="Zhao X.D."/>
            <person name="Zheng Y.T."/>
            <person name="Zhou J.M."/>
            <person name="Zhu Y.B."/>
            <person name="Zhang G.J."/>
            <person name="Wang J."/>
            <person name="Yao Y.G."/>
        </authorList>
    </citation>
    <scope>NUCLEOTIDE SEQUENCE [LARGE SCALE GENOMIC DNA]</scope>
</reference>
<dbReference type="AlphaFoldDB" id="L9KZ52"/>